<evidence type="ECO:0000256" key="3">
    <source>
        <dbReference type="PROSITE-ProRule" id="PRU00708"/>
    </source>
</evidence>
<dbReference type="PANTHER" id="PTHR45717:SF28">
    <property type="entry name" value="PENTACOTRIPEPTIDE-REPEAT REGION OF PRORP DOMAIN-CONTAINING PROTEIN"/>
    <property type="match status" value="1"/>
</dbReference>
<dbReference type="Pfam" id="PF13041">
    <property type="entry name" value="PPR_2"/>
    <property type="match status" value="1"/>
</dbReference>
<feature type="region of interest" description="Disordered" evidence="4">
    <location>
        <begin position="496"/>
        <end position="515"/>
    </location>
</feature>
<dbReference type="PROSITE" id="PS51375">
    <property type="entry name" value="PPR"/>
    <property type="match status" value="3"/>
</dbReference>
<dbReference type="OrthoDB" id="1890565at2759"/>
<dbReference type="EMBL" id="VOIH02000007">
    <property type="protein sequence ID" value="KAF3441504.1"/>
    <property type="molecule type" value="Genomic_DNA"/>
</dbReference>
<keyword evidence="2" id="KW-0677">Repeat</keyword>
<dbReference type="InterPro" id="IPR011990">
    <property type="entry name" value="TPR-like_helical_dom_sf"/>
</dbReference>
<keyword evidence="6" id="KW-1185">Reference proteome</keyword>
<dbReference type="PANTHER" id="PTHR45717">
    <property type="entry name" value="OS12G0527900 PROTEIN"/>
    <property type="match status" value="1"/>
</dbReference>
<comment type="similarity">
    <text evidence="1">Belongs to the PPR family. P subfamily.</text>
</comment>
<evidence type="ECO:0008006" key="7">
    <source>
        <dbReference type="Google" id="ProtNLM"/>
    </source>
</evidence>
<evidence type="ECO:0000256" key="2">
    <source>
        <dbReference type="ARBA" id="ARBA00022737"/>
    </source>
</evidence>
<dbReference type="Proteomes" id="UP000796880">
    <property type="component" value="Unassembled WGS sequence"/>
</dbReference>
<dbReference type="NCBIfam" id="TIGR00756">
    <property type="entry name" value="PPR"/>
    <property type="match status" value="2"/>
</dbReference>
<comment type="caution">
    <text evidence="5">The sequence shown here is derived from an EMBL/GenBank/DDBJ whole genome shotgun (WGS) entry which is preliminary data.</text>
</comment>
<dbReference type="GO" id="GO:0005739">
    <property type="term" value="C:mitochondrion"/>
    <property type="evidence" value="ECO:0007669"/>
    <property type="project" value="TreeGrafter"/>
</dbReference>
<accession>A0A8K0GWS2</accession>
<organism evidence="5 6">
    <name type="scientific">Rhamnella rubrinervis</name>
    <dbReference type="NCBI Taxonomy" id="2594499"/>
    <lineage>
        <taxon>Eukaryota</taxon>
        <taxon>Viridiplantae</taxon>
        <taxon>Streptophyta</taxon>
        <taxon>Embryophyta</taxon>
        <taxon>Tracheophyta</taxon>
        <taxon>Spermatophyta</taxon>
        <taxon>Magnoliopsida</taxon>
        <taxon>eudicotyledons</taxon>
        <taxon>Gunneridae</taxon>
        <taxon>Pentapetalae</taxon>
        <taxon>rosids</taxon>
        <taxon>fabids</taxon>
        <taxon>Rosales</taxon>
        <taxon>Rhamnaceae</taxon>
        <taxon>rhamnoid group</taxon>
        <taxon>Rhamneae</taxon>
        <taxon>Rhamnella</taxon>
    </lineage>
</organism>
<name>A0A8K0GWS2_9ROSA</name>
<feature type="repeat" description="PPR" evidence="3">
    <location>
        <begin position="352"/>
        <end position="386"/>
    </location>
</feature>
<evidence type="ECO:0000256" key="4">
    <source>
        <dbReference type="SAM" id="MobiDB-lite"/>
    </source>
</evidence>
<reference evidence="5" key="1">
    <citation type="submission" date="2020-03" db="EMBL/GenBank/DDBJ databases">
        <title>A high-quality chromosome-level genome assembly of a woody plant with both climbing and erect habits, Rhamnella rubrinervis.</title>
        <authorList>
            <person name="Lu Z."/>
            <person name="Yang Y."/>
            <person name="Zhu X."/>
            <person name="Sun Y."/>
        </authorList>
    </citation>
    <scope>NUCLEOTIDE SEQUENCE</scope>
    <source>
        <strain evidence="5">BYM</strain>
        <tissue evidence="5">Leaf</tissue>
    </source>
</reference>
<evidence type="ECO:0000313" key="6">
    <source>
        <dbReference type="Proteomes" id="UP000796880"/>
    </source>
</evidence>
<feature type="repeat" description="PPR" evidence="3">
    <location>
        <begin position="176"/>
        <end position="210"/>
    </location>
</feature>
<dbReference type="Pfam" id="PF01535">
    <property type="entry name" value="PPR"/>
    <property type="match status" value="3"/>
</dbReference>
<dbReference type="Gene3D" id="1.25.40.10">
    <property type="entry name" value="Tetratricopeptide repeat domain"/>
    <property type="match status" value="3"/>
</dbReference>
<gene>
    <name evidence="5" type="ORF">FNV43_RR15418</name>
</gene>
<evidence type="ECO:0000256" key="1">
    <source>
        <dbReference type="ARBA" id="ARBA00007626"/>
    </source>
</evidence>
<dbReference type="GO" id="GO:0003729">
    <property type="term" value="F:mRNA binding"/>
    <property type="evidence" value="ECO:0007669"/>
    <property type="project" value="UniProtKB-ARBA"/>
</dbReference>
<evidence type="ECO:0000313" key="5">
    <source>
        <dbReference type="EMBL" id="KAF3441504.1"/>
    </source>
</evidence>
<sequence length="515" mass="58957">MKITHLNSLMNFCNHFRSSRNLLNLSFYSTTVRPRKPFNLDPLYCKISPMGDPKVSIVPVLDQWIEDGRNVDKAALLYMIKELRNFGRYTHALEISTWMSDKRYYPLNNRDVALRLDLIAKVNGIKQAEKYFNNVPRQLKGFEAYNAFLNCYVHAGLVEKAEAIMQQMKDLGFARSSLSYNVLLKLYYKTGNYEKMDIILHEMEKKGIDPDKFTYGIQISAYVANSDVKGIEEVLTRLEADPAALDWSIYSIAANGYKKAGLVDKALLMLKKSEERILSAEKKSIAFQCILTQYAAIGKKDEVIRLWEVYKNQQNVYNKGYICVLASLLKFDDIESAEKIFEEWESKNLSYDIRIPNFLIAAFCRKGLLEKTETLFNRVIEKGGKADAKTWQYLATVYLHHNQMQMAVEATKEEILLAESWWKPTKNFATCLEYLKGKGDLDRAQEIIRLTADKGLVPADTQERLLNYIKGGESNSEAPHEIFGYAVDGNEETSELLAEDKDGGDSRSLLETNAR</sequence>
<proteinExistence type="inferred from homology"/>
<dbReference type="InterPro" id="IPR002885">
    <property type="entry name" value="PPR_rpt"/>
</dbReference>
<feature type="repeat" description="PPR" evidence="3">
    <location>
        <begin position="141"/>
        <end position="175"/>
    </location>
</feature>
<dbReference type="AlphaFoldDB" id="A0A8K0GWS2"/>
<protein>
    <recommendedName>
        <fullName evidence="7">Pentatricopeptide repeat-containing protein</fullName>
    </recommendedName>
</protein>